<gene>
    <name evidence="2" type="ORF">GCM10017764_16930</name>
</gene>
<evidence type="ECO:0000256" key="1">
    <source>
        <dbReference type="SAM" id="SignalP"/>
    </source>
</evidence>
<reference evidence="3" key="1">
    <citation type="journal article" date="2019" name="Int. J. Syst. Evol. Microbiol.">
        <title>The Global Catalogue of Microorganisms (GCM) 10K type strain sequencing project: providing services to taxonomists for standard genome sequencing and annotation.</title>
        <authorList>
            <consortium name="The Broad Institute Genomics Platform"/>
            <consortium name="The Broad Institute Genome Sequencing Center for Infectious Disease"/>
            <person name="Wu L."/>
            <person name="Ma J."/>
        </authorList>
    </citation>
    <scope>NUCLEOTIDE SEQUENCE [LARGE SCALE GENOMIC DNA]</scope>
    <source>
        <strain evidence="3">CGMCC 1.12966</strain>
    </source>
</reference>
<protein>
    <submittedName>
        <fullName evidence="2">Collagen-binding protein</fullName>
    </submittedName>
</protein>
<keyword evidence="2" id="KW-0176">Collagen</keyword>
<dbReference type="RefSeq" id="WP_189626213.1">
    <property type="nucleotide sequence ID" value="NZ_BNAF01000005.1"/>
</dbReference>
<sequence length="942" mass="107519">MKIDKSILFVIFILFSTHAIAQNKNTTVKGIVKGIIRDSVYNHVMKSTTVSIYADRDSLLSYQMSNNLGAFYFNELPVGKNLKLIISNVGYDEISKSFIIDKDSKAIDFKVIYVSQKMNQIDEVLVTVPPIRMNGDTLEFNASAFHLDSNAVVQDLMKKIPNITQWGDGKITVNGREIKSLLVNGREFMGSDSRIAIENIPKNALEKIQVYNVADNPKNRQDSILHMNLKLKKGKDNGYFGKMGGSLGTGSRYEGDLSFNVFSPKLQISIVGASNNVNKIPNDINTLLRNSTFKGVGVQLDYMTDFRKAGLTQPNSGGYAFTYDFRDLTEKKQYRNVLSSEYFLLNNHILQGEESQTETSLNNQSGILEQNIRNSQADDIAHRFNNSYQFAKDRYSFNFSQSLHVNNSSSTRSNSSLSANENNQIVSQSSNVNKNDEKGKSFDFKSGASFFSNIWDIDRRFTSFDLNYALRINDKRNDRETYTDFISHVDSKQNKSFNRTYNNNAQHIAHSLSFNIPSMVKLLFGVRKFGLFEVDIKNNLDIVNNRERDMVFDYNSQLTRLTENTYLTNNSSYNTLTYEPILSLNRTITKALTNRFYKALSFAVNIKQQFFKQHNTSAKEIQNIDRLYTNFIPAASISFSDSQFGDYRKTISFHYDNKIGVPQIWQMAPLIDSANVYFLRMTNLDLKEKRTESISFNFKRSNDKKDDFEYSLGLRYSTVHNNIIDSILIDNQNVRTIYMINNSDNRTINAIGGLNKAIKLKNSEVQLSYNSEFNNVLSPHVINNSSDIWTTNYFNNSFDINYTYNSQLAIEGKQQFRNSFTKQVSKTENSFKNSNISTSISVSCNVTKKFRINSNIEFSTLKSTGSASINYNIWNASALYRLLKGDNLELKLSALDILHQNTAIINRNAGGVITFGTQQVLQQYFTFGVSYYPRKFGKRNRI</sequence>
<dbReference type="Proteomes" id="UP000620550">
    <property type="component" value="Unassembled WGS sequence"/>
</dbReference>
<name>A0ABQ3HWX6_9SPHI</name>
<keyword evidence="3" id="KW-1185">Reference proteome</keyword>
<keyword evidence="1" id="KW-0732">Signal</keyword>
<dbReference type="EMBL" id="BNAF01000005">
    <property type="protein sequence ID" value="GHE34214.1"/>
    <property type="molecule type" value="Genomic_DNA"/>
</dbReference>
<accession>A0ABQ3HWX6</accession>
<evidence type="ECO:0000313" key="3">
    <source>
        <dbReference type="Proteomes" id="UP000620550"/>
    </source>
</evidence>
<feature type="chain" id="PRO_5045866290" evidence="1">
    <location>
        <begin position="22"/>
        <end position="942"/>
    </location>
</feature>
<feature type="signal peptide" evidence="1">
    <location>
        <begin position="1"/>
        <end position="21"/>
    </location>
</feature>
<evidence type="ECO:0000313" key="2">
    <source>
        <dbReference type="EMBL" id="GHE34214.1"/>
    </source>
</evidence>
<comment type="caution">
    <text evidence="2">The sequence shown here is derived from an EMBL/GenBank/DDBJ whole genome shotgun (WGS) entry which is preliminary data.</text>
</comment>
<proteinExistence type="predicted"/>
<organism evidence="2 3">
    <name type="scientific">Sphingobacterium griseoflavum</name>
    <dbReference type="NCBI Taxonomy" id="1474952"/>
    <lineage>
        <taxon>Bacteria</taxon>
        <taxon>Pseudomonadati</taxon>
        <taxon>Bacteroidota</taxon>
        <taxon>Sphingobacteriia</taxon>
        <taxon>Sphingobacteriales</taxon>
        <taxon>Sphingobacteriaceae</taxon>
        <taxon>Sphingobacterium</taxon>
    </lineage>
</organism>